<protein>
    <submittedName>
        <fullName evidence="5">Uncharacterized protein</fullName>
    </submittedName>
</protein>
<dbReference type="InterPro" id="IPR019775">
    <property type="entry name" value="WD40_repeat_CS"/>
</dbReference>
<evidence type="ECO:0000256" key="4">
    <source>
        <dbReference type="SAM" id="MobiDB-lite"/>
    </source>
</evidence>
<evidence type="ECO:0000256" key="3">
    <source>
        <dbReference type="PROSITE-ProRule" id="PRU00221"/>
    </source>
</evidence>
<dbReference type="SMART" id="SM00320">
    <property type="entry name" value="WD40"/>
    <property type="match status" value="1"/>
</dbReference>
<proteinExistence type="predicted"/>
<dbReference type="RefSeq" id="XP_001794674.1">
    <property type="nucleotide sequence ID" value="XM_001794622.1"/>
</dbReference>
<dbReference type="InterPro" id="IPR001680">
    <property type="entry name" value="WD40_rpt"/>
</dbReference>
<accession>Q0UVG0</accession>
<keyword evidence="2" id="KW-0677">Repeat</keyword>
<organism evidence="5 6">
    <name type="scientific">Phaeosphaeria nodorum (strain SN15 / ATCC MYA-4574 / FGSC 10173)</name>
    <name type="common">Glume blotch fungus</name>
    <name type="synonym">Parastagonospora nodorum</name>
    <dbReference type="NCBI Taxonomy" id="321614"/>
    <lineage>
        <taxon>Eukaryota</taxon>
        <taxon>Fungi</taxon>
        <taxon>Dikarya</taxon>
        <taxon>Ascomycota</taxon>
        <taxon>Pezizomycotina</taxon>
        <taxon>Dothideomycetes</taxon>
        <taxon>Pleosporomycetidae</taxon>
        <taxon>Pleosporales</taxon>
        <taxon>Pleosporineae</taxon>
        <taxon>Phaeosphaeriaceae</taxon>
        <taxon>Parastagonospora</taxon>
    </lineage>
</organism>
<dbReference type="SUPFAM" id="SSF50978">
    <property type="entry name" value="WD40 repeat-like"/>
    <property type="match status" value="1"/>
</dbReference>
<dbReference type="Pfam" id="PF00400">
    <property type="entry name" value="WD40"/>
    <property type="match status" value="1"/>
</dbReference>
<evidence type="ECO:0000256" key="2">
    <source>
        <dbReference type="ARBA" id="ARBA00022737"/>
    </source>
</evidence>
<evidence type="ECO:0000313" key="6">
    <source>
        <dbReference type="Proteomes" id="UP000001055"/>
    </source>
</evidence>
<dbReference type="Proteomes" id="UP000001055">
    <property type="component" value="Unassembled WGS sequence"/>
</dbReference>
<dbReference type="AlphaFoldDB" id="Q0UVG0"/>
<sequence length="665" mass="73092">MASPHAPGLDEHHHHAHHFFLAPPNVTTVSFTHTLSHPADAGYPPSLTALAAATTLATLADGRPPASYEDYEDDDDDDHSGGISITPADLHEYTAASAMADTHMTDTHMTEQDVAEQQQSLMAESPFEPATESELPLPPVPSYHIPSIQAPFPQPSSGYTSSSDSIQEPLTPIVEDHFSIEDGAAFVPIASFFHRIAPAKPAVPGLDLLERPPSITRDQLQGDSLDPQGIDWFIRNITRSHVRAKRAAYQSAQLSPSPHQTPKVCVDVACQPAQLTHYKATRISNSDNFFQFRRYNAIPEKERATSPHFQLRNVLTATSWNDIYYTCENQVIRTDAEGTVREKIIDFSNRLSAQASITTIASIGNVLIAGTFDGEYAIADLSSAHDSSCTFGRTSDLNLETRSRIVNHMHLCESRSTYTPQAVLCSNDYHMRVLDCATNQFTHSYLYPAAVNCSATSPNGRMRVVVGDFKETLITNAETGQPFEILHGHNEDAFACAWADDGIHVATAAQDSSITVWDARNWATPIKNIASQLSIPRSLRFSPVGSGPRVLVAAEADDYINVINAQTFESKQVFDFFGPIAGISFTPDGQSLFIANGEKKFGGIIELDRTGWAERTAQYKNFQDPDWDDLMTDWAYDDGFSSHDRAVCGDTERERRCVDFGGLVV</sequence>
<dbReference type="PROSITE" id="PS50294">
    <property type="entry name" value="WD_REPEATS_REGION"/>
    <property type="match status" value="1"/>
</dbReference>
<reference evidence="6" key="1">
    <citation type="journal article" date="2007" name="Plant Cell">
        <title>Dothideomycete-plant interactions illuminated by genome sequencing and EST analysis of the wheat pathogen Stagonospora nodorum.</title>
        <authorList>
            <person name="Hane J.K."/>
            <person name="Lowe R.G."/>
            <person name="Solomon P.S."/>
            <person name="Tan K.C."/>
            <person name="Schoch C.L."/>
            <person name="Spatafora J.W."/>
            <person name="Crous P.W."/>
            <person name="Kodira C."/>
            <person name="Birren B.W."/>
            <person name="Galagan J.E."/>
            <person name="Torriani S.F."/>
            <person name="McDonald B.A."/>
            <person name="Oliver R.P."/>
        </authorList>
    </citation>
    <scope>NUCLEOTIDE SEQUENCE [LARGE SCALE GENOMIC DNA]</scope>
    <source>
        <strain evidence="6">SN15 / ATCC MYA-4574 / FGSC 10173</strain>
    </source>
</reference>
<gene>
    <name evidence="5" type="ORF">SNOG_04254</name>
</gene>
<dbReference type="PANTHER" id="PTHR43991">
    <property type="entry name" value="WD REPEAT PROTEIN (AFU_ORTHOLOGUE AFUA_8G05640)-RELATED"/>
    <property type="match status" value="1"/>
</dbReference>
<dbReference type="GeneID" id="5971542"/>
<dbReference type="KEGG" id="pno:SNOG_04254"/>
<dbReference type="PROSITE" id="PS50082">
    <property type="entry name" value="WD_REPEATS_2"/>
    <property type="match status" value="1"/>
</dbReference>
<dbReference type="EMBL" id="CH445330">
    <property type="protein sequence ID" value="EAT88014.2"/>
    <property type="molecule type" value="Genomic_DNA"/>
</dbReference>
<evidence type="ECO:0000313" key="5">
    <source>
        <dbReference type="EMBL" id="EAT88014.2"/>
    </source>
</evidence>
<dbReference type="PROSITE" id="PS00678">
    <property type="entry name" value="WD_REPEATS_1"/>
    <property type="match status" value="1"/>
</dbReference>
<feature type="repeat" description="WD" evidence="3">
    <location>
        <begin position="486"/>
        <end position="521"/>
    </location>
</feature>
<keyword evidence="1 3" id="KW-0853">WD repeat</keyword>
<dbReference type="VEuPathDB" id="FungiDB:JI435_042540"/>
<feature type="compositionally biased region" description="Acidic residues" evidence="4">
    <location>
        <begin position="69"/>
        <end position="78"/>
    </location>
</feature>
<evidence type="ECO:0000256" key="1">
    <source>
        <dbReference type="ARBA" id="ARBA00022574"/>
    </source>
</evidence>
<dbReference type="InParanoid" id="Q0UVG0"/>
<dbReference type="InterPro" id="IPR015943">
    <property type="entry name" value="WD40/YVTN_repeat-like_dom_sf"/>
</dbReference>
<feature type="region of interest" description="Disordered" evidence="4">
    <location>
        <begin position="61"/>
        <end position="84"/>
    </location>
</feature>
<dbReference type="InterPro" id="IPR036322">
    <property type="entry name" value="WD40_repeat_dom_sf"/>
</dbReference>
<name>Q0UVG0_PHANO</name>
<dbReference type="Gene3D" id="2.130.10.10">
    <property type="entry name" value="YVTN repeat-like/Quinoprotein amine dehydrogenase"/>
    <property type="match status" value="1"/>
</dbReference>
<dbReference type="PANTHER" id="PTHR43991:SF12">
    <property type="entry name" value="WD REPEAT PROTEIN (AFU_ORTHOLOGUE AFUA_8G05640)"/>
    <property type="match status" value="1"/>
</dbReference>
<dbReference type="eggNOG" id="ENOG502QPI7">
    <property type="taxonomic scope" value="Eukaryota"/>
</dbReference>
<dbReference type="HOGENOM" id="CLU_010671_2_2_1"/>